<accession>A0A2T3FSQ9</accession>
<dbReference type="Pfam" id="PF04397">
    <property type="entry name" value="LytTR"/>
    <property type="match status" value="1"/>
</dbReference>
<name>A0A2T3FSQ9_9FIRM</name>
<evidence type="ECO:0000313" key="3">
    <source>
        <dbReference type="Proteomes" id="UP000240974"/>
    </source>
</evidence>
<proteinExistence type="predicted"/>
<dbReference type="RefSeq" id="WP_107030402.1">
    <property type="nucleotide sequence ID" value="NZ_AP031432.1"/>
</dbReference>
<dbReference type="InterPro" id="IPR001789">
    <property type="entry name" value="Sig_transdc_resp-reg_receiver"/>
</dbReference>
<dbReference type="GO" id="GO:0000156">
    <property type="term" value="F:phosphorelay response regulator activity"/>
    <property type="evidence" value="ECO:0007669"/>
    <property type="project" value="InterPro"/>
</dbReference>
<gene>
    <name evidence="2" type="ORF">C7U54_11570</name>
</gene>
<keyword evidence="3" id="KW-1185">Reference proteome</keyword>
<protein>
    <recommendedName>
        <fullName evidence="1">HTH LytTR-type domain-containing protein</fullName>
    </recommendedName>
</protein>
<sequence length="231" mass="27469">MNIAIVDDDVDFSSELQQYVIMFIERLYTRYEIDIINSDFFNNSLDKNYDIVFLDIDLKEINGINIGKKLLVSEANPIIIFVSSRGDLVFSSLSVRPFYFVRKAYLRQDLEEMFILLKTYLKETMQLFTFDFHGRKTNLFLKDIYFIESSGHDVTLYTKNGEYCYRSTMRNILDTLGTETIVQFQKSFSVNLDYIKEIEKNTIILKNNEEFNIGRKFKNNVIQKYKEHFLR</sequence>
<evidence type="ECO:0000313" key="2">
    <source>
        <dbReference type="EMBL" id="PST38310.1"/>
    </source>
</evidence>
<comment type="caution">
    <text evidence="2">The sequence shown here is derived from an EMBL/GenBank/DDBJ whole genome shotgun (WGS) entry which is preliminary data.</text>
</comment>
<reference evidence="2 3" key="1">
    <citation type="journal article" date="2019" name="Int. J. Syst. Evol. Microbiol.">
        <title>Faecalibacillus intestinalis gen. nov., sp. nov. and Faecalibacillus faecis sp. nov., isolated from human faeces.</title>
        <authorList>
            <person name="Seo B."/>
            <person name="Jeon K."/>
            <person name="Baek I."/>
            <person name="Lee Y.M."/>
            <person name="Baek K."/>
            <person name="Ko G."/>
        </authorList>
    </citation>
    <scope>NUCLEOTIDE SEQUENCE [LARGE SCALE GENOMIC DNA]</scope>
    <source>
        <strain evidence="2 3">SNUG30099</strain>
    </source>
</reference>
<dbReference type="PROSITE" id="PS50930">
    <property type="entry name" value="HTH_LYTTR"/>
    <property type="match status" value="1"/>
</dbReference>
<dbReference type="InterPro" id="IPR011006">
    <property type="entry name" value="CheY-like_superfamily"/>
</dbReference>
<dbReference type="PANTHER" id="PTHR37299">
    <property type="entry name" value="TRANSCRIPTIONAL REGULATOR-RELATED"/>
    <property type="match status" value="1"/>
</dbReference>
<dbReference type="SMART" id="SM00850">
    <property type="entry name" value="LytTR"/>
    <property type="match status" value="1"/>
</dbReference>
<dbReference type="Pfam" id="PF00072">
    <property type="entry name" value="Response_reg"/>
    <property type="match status" value="1"/>
</dbReference>
<dbReference type="InterPro" id="IPR007492">
    <property type="entry name" value="LytTR_DNA-bd_dom"/>
</dbReference>
<dbReference type="SUPFAM" id="SSF52172">
    <property type="entry name" value="CheY-like"/>
    <property type="match status" value="1"/>
</dbReference>
<evidence type="ECO:0000259" key="1">
    <source>
        <dbReference type="PROSITE" id="PS50930"/>
    </source>
</evidence>
<dbReference type="Proteomes" id="UP000240974">
    <property type="component" value="Unassembled WGS sequence"/>
</dbReference>
<feature type="domain" description="HTH LytTR-type" evidence="1">
    <location>
        <begin position="141"/>
        <end position="227"/>
    </location>
</feature>
<dbReference type="EMBL" id="PYLQ01000020">
    <property type="protein sequence ID" value="PST38310.1"/>
    <property type="molecule type" value="Genomic_DNA"/>
</dbReference>
<dbReference type="Gene3D" id="3.40.50.2300">
    <property type="match status" value="1"/>
</dbReference>
<dbReference type="Gene3D" id="2.40.50.1020">
    <property type="entry name" value="LytTr DNA-binding domain"/>
    <property type="match status" value="1"/>
</dbReference>
<dbReference type="GO" id="GO:0003677">
    <property type="term" value="F:DNA binding"/>
    <property type="evidence" value="ECO:0007669"/>
    <property type="project" value="InterPro"/>
</dbReference>
<dbReference type="PANTHER" id="PTHR37299:SF1">
    <property type="entry name" value="STAGE 0 SPORULATION PROTEIN A HOMOLOG"/>
    <property type="match status" value="1"/>
</dbReference>
<dbReference type="InterPro" id="IPR046947">
    <property type="entry name" value="LytR-like"/>
</dbReference>
<dbReference type="CDD" id="cd00156">
    <property type="entry name" value="REC"/>
    <property type="match status" value="1"/>
</dbReference>
<dbReference type="SMART" id="SM00448">
    <property type="entry name" value="REC"/>
    <property type="match status" value="1"/>
</dbReference>
<organism evidence="2 3">
    <name type="scientific">Faecalibacillus intestinalis</name>
    <dbReference type="NCBI Taxonomy" id="1982626"/>
    <lineage>
        <taxon>Bacteria</taxon>
        <taxon>Bacillati</taxon>
        <taxon>Bacillota</taxon>
        <taxon>Erysipelotrichia</taxon>
        <taxon>Erysipelotrichales</taxon>
        <taxon>Coprobacillaceae</taxon>
        <taxon>Faecalibacillus</taxon>
    </lineage>
</organism>
<dbReference type="AlphaFoldDB" id="A0A2T3FSQ9"/>